<sequence length="29" mass="3253">MITRFAITGQQTSSLSSVKLKVAPYEWPL</sequence>
<organism evidence="1 2">
    <name type="scientific">Klebsiella phage Keithsmous</name>
    <dbReference type="NCBI Taxonomy" id="3098263"/>
    <lineage>
        <taxon>Viruses</taxon>
        <taxon>Duplodnaviria</taxon>
        <taxon>Heunggongvirae</taxon>
        <taxon>Uroviricota</taxon>
        <taxon>Caudoviricetes</taxon>
        <taxon>Autographivirales</taxon>
        <taxon>Autotranscriptaviridae</taxon>
        <taxon>Studiervirinae</taxon>
        <taxon>Teetrevirus</taxon>
        <taxon>Teetrevirus keithsmous</taxon>
    </lineage>
</organism>
<reference evidence="1 2" key="1">
    <citation type="journal article" date="2024" name="Microorganisms">
        <title>The Citizen Phage Library: Rapid Isolation of Phages for the Treatment of Antibiotic Resistant Infections in the UK.</title>
        <authorList>
            <person name="Fletcher J."/>
            <person name="Manley R."/>
            <person name="Fitch C."/>
            <person name="Bugert C."/>
            <person name="Moore K."/>
            <person name="Farbos A."/>
            <person name="Michelsen M."/>
            <person name="Alathari S."/>
            <person name="Senior N."/>
            <person name="Mills A."/>
            <person name="Whitehead N."/>
            <person name="Soothill J."/>
            <person name="Michell S."/>
            <person name="Temperton B."/>
        </authorList>
    </citation>
    <scope>NUCLEOTIDE SEQUENCE [LARGE SCALE GENOMIC DNA]</scope>
</reference>
<dbReference type="EMBL" id="OR896854">
    <property type="protein sequence ID" value="WWD14961.1"/>
    <property type="molecule type" value="Genomic_DNA"/>
</dbReference>
<evidence type="ECO:0000313" key="2">
    <source>
        <dbReference type="Proteomes" id="UP001383075"/>
    </source>
</evidence>
<name>A0ABZ2EQ06_9CAUD</name>
<evidence type="ECO:0000313" key="1">
    <source>
        <dbReference type="EMBL" id="WWD14961.1"/>
    </source>
</evidence>
<accession>A0ABZ2EQ06</accession>
<protein>
    <submittedName>
        <fullName evidence="1">Uncharacterized protein</fullName>
    </submittedName>
</protein>
<keyword evidence="2" id="KW-1185">Reference proteome</keyword>
<gene>
    <name evidence="1" type="ORF">CPL00374_CDS0009</name>
</gene>
<dbReference type="Proteomes" id="UP001383075">
    <property type="component" value="Segment"/>
</dbReference>
<proteinExistence type="predicted"/>